<evidence type="ECO:0000256" key="5">
    <source>
        <dbReference type="ARBA" id="ARBA00022989"/>
    </source>
</evidence>
<feature type="transmembrane region" description="Helical" evidence="8">
    <location>
        <begin position="271"/>
        <end position="294"/>
    </location>
</feature>
<keyword evidence="7" id="KW-1015">Disulfide bond</keyword>
<evidence type="ECO:0000259" key="11">
    <source>
        <dbReference type="PROSITE" id="PS51465"/>
    </source>
</evidence>
<dbReference type="Pfam" id="PF03137">
    <property type="entry name" value="OATP"/>
    <property type="match status" value="1"/>
</dbReference>
<feature type="region of interest" description="Disordered" evidence="9">
    <location>
        <begin position="1"/>
        <end position="36"/>
    </location>
</feature>
<dbReference type="GO" id="GO:0043252">
    <property type="term" value="P:sodium-independent organic anion transport"/>
    <property type="evidence" value="ECO:0007669"/>
    <property type="project" value="TreeGrafter"/>
</dbReference>
<evidence type="ECO:0000256" key="4">
    <source>
        <dbReference type="ARBA" id="ARBA00022692"/>
    </source>
</evidence>
<accession>A0AA88XLV6</accession>
<dbReference type="GO" id="GO:0016323">
    <property type="term" value="C:basolateral plasma membrane"/>
    <property type="evidence" value="ECO:0007669"/>
    <property type="project" value="TreeGrafter"/>
</dbReference>
<feature type="transmembrane region" description="Helical" evidence="8">
    <location>
        <begin position="530"/>
        <end position="547"/>
    </location>
</feature>
<evidence type="ECO:0000256" key="3">
    <source>
        <dbReference type="ARBA" id="ARBA00022475"/>
    </source>
</evidence>
<proteinExistence type="inferred from homology"/>
<organism evidence="12 13">
    <name type="scientific">Pinctada imbricata</name>
    <name type="common">Atlantic pearl-oyster</name>
    <name type="synonym">Pinctada martensii</name>
    <dbReference type="NCBI Taxonomy" id="66713"/>
    <lineage>
        <taxon>Eukaryota</taxon>
        <taxon>Metazoa</taxon>
        <taxon>Spiralia</taxon>
        <taxon>Lophotrochozoa</taxon>
        <taxon>Mollusca</taxon>
        <taxon>Bivalvia</taxon>
        <taxon>Autobranchia</taxon>
        <taxon>Pteriomorphia</taxon>
        <taxon>Pterioida</taxon>
        <taxon>Pterioidea</taxon>
        <taxon>Pteriidae</taxon>
        <taxon>Pinctada</taxon>
    </lineage>
</organism>
<dbReference type="PROSITE" id="PS51465">
    <property type="entry name" value="KAZAL_2"/>
    <property type="match status" value="1"/>
</dbReference>
<dbReference type="InterPro" id="IPR036259">
    <property type="entry name" value="MFS_trans_sf"/>
</dbReference>
<evidence type="ECO:0000313" key="13">
    <source>
        <dbReference type="Proteomes" id="UP001186944"/>
    </source>
</evidence>
<feature type="domain" description="Major facilitator superfamily (MFS) profile" evidence="10">
    <location>
        <begin position="62"/>
        <end position="645"/>
    </location>
</feature>
<keyword evidence="6 8" id="KW-0472">Membrane</keyword>
<feature type="transmembrane region" description="Helical" evidence="8">
    <location>
        <begin position="567"/>
        <end position="588"/>
    </location>
</feature>
<dbReference type="GO" id="GO:0006811">
    <property type="term" value="P:monoatomic ion transport"/>
    <property type="evidence" value="ECO:0007669"/>
    <property type="project" value="UniProtKB-KW"/>
</dbReference>
<dbReference type="Proteomes" id="UP001186944">
    <property type="component" value="Unassembled WGS sequence"/>
</dbReference>
<dbReference type="AlphaFoldDB" id="A0AA88XLV6"/>
<keyword evidence="8" id="KW-0406">Ion transport</keyword>
<dbReference type="InterPro" id="IPR004156">
    <property type="entry name" value="OATP"/>
</dbReference>
<comment type="caution">
    <text evidence="12">The sequence shown here is derived from an EMBL/GenBank/DDBJ whole genome shotgun (WGS) entry which is preliminary data.</text>
</comment>
<feature type="domain" description="Kazal-like" evidence="11">
    <location>
        <begin position="454"/>
        <end position="505"/>
    </location>
</feature>
<dbReference type="SUPFAM" id="SSF103473">
    <property type="entry name" value="MFS general substrate transporter"/>
    <property type="match status" value="1"/>
</dbReference>
<feature type="transmembrane region" description="Helical" evidence="8">
    <location>
        <begin position="622"/>
        <end position="641"/>
    </location>
</feature>
<feature type="transmembrane region" description="Helical" evidence="8">
    <location>
        <begin position="414"/>
        <end position="433"/>
    </location>
</feature>
<comment type="similarity">
    <text evidence="2 8">Belongs to the organo anion transporter (TC 2.A.60) family.</text>
</comment>
<evidence type="ECO:0000256" key="2">
    <source>
        <dbReference type="ARBA" id="ARBA00009657"/>
    </source>
</evidence>
<keyword evidence="4 8" id="KW-0812">Transmembrane</keyword>
<feature type="transmembrane region" description="Helical" evidence="8">
    <location>
        <begin position="129"/>
        <end position="149"/>
    </location>
</feature>
<dbReference type="InterPro" id="IPR002350">
    <property type="entry name" value="Kazal_dom"/>
</dbReference>
<evidence type="ECO:0000259" key="10">
    <source>
        <dbReference type="PROSITE" id="PS50850"/>
    </source>
</evidence>
<reference evidence="12" key="1">
    <citation type="submission" date="2019-08" db="EMBL/GenBank/DDBJ databases">
        <title>The improved chromosome-level genome for the pearl oyster Pinctada fucata martensii using PacBio sequencing and Hi-C.</title>
        <authorList>
            <person name="Zheng Z."/>
        </authorList>
    </citation>
    <scope>NUCLEOTIDE SEQUENCE</scope>
    <source>
        <strain evidence="12">ZZ-2019</strain>
        <tissue evidence="12">Adductor muscle</tissue>
    </source>
</reference>
<dbReference type="InterPro" id="IPR020846">
    <property type="entry name" value="MFS_dom"/>
</dbReference>
<comment type="subcellular location">
    <subcellularLocation>
        <location evidence="1 8">Cell membrane</location>
        <topology evidence="1 8">Multi-pass membrane protein</topology>
    </subcellularLocation>
</comment>
<evidence type="ECO:0000256" key="9">
    <source>
        <dbReference type="SAM" id="MobiDB-lite"/>
    </source>
</evidence>
<feature type="transmembrane region" description="Helical" evidence="8">
    <location>
        <begin position="224"/>
        <end position="243"/>
    </location>
</feature>
<feature type="transmembrane region" description="Helical" evidence="8">
    <location>
        <begin position="377"/>
        <end position="402"/>
    </location>
</feature>
<dbReference type="PANTHER" id="PTHR11388:SF160">
    <property type="entry name" value="SOLUTE CARRIER ORGANIC ANION TRANSPORTER FAMILY MEMBER"/>
    <property type="match status" value="1"/>
</dbReference>
<evidence type="ECO:0000256" key="8">
    <source>
        <dbReference type="RuleBase" id="RU362056"/>
    </source>
</evidence>
<dbReference type="PANTHER" id="PTHR11388">
    <property type="entry name" value="ORGANIC ANION TRANSPORTER"/>
    <property type="match status" value="1"/>
</dbReference>
<feature type="transmembrane region" description="Helical" evidence="8">
    <location>
        <begin position="343"/>
        <end position="365"/>
    </location>
</feature>
<evidence type="ECO:0000256" key="6">
    <source>
        <dbReference type="ARBA" id="ARBA00023136"/>
    </source>
</evidence>
<feature type="transmembrane region" description="Helical" evidence="8">
    <location>
        <begin position="186"/>
        <end position="212"/>
    </location>
</feature>
<dbReference type="GO" id="GO:0015347">
    <property type="term" value="F:sodium-independent organic anion transmembrane transporter activity"/>
    <property type="evidence" value="ECO:0007669"/>
    <property type="project" value="TreeGrafter"/>
</dbReference>
<keyword evidence="13" id="KW-1185">Reference proteome</keyword>
<sequence>MTEEEKTNGFVDAKDSNMTIRPQRLQEDASETPTVSNPEDIKCGFGSCKPNFLQNFNNPKALLFFLCAFCTVQGFVVNGVNNVNTTSLERRFGLPSSRVGMISSFYDISAAILGLIVSYLGSGKHKARWVAMACLSMACGSFFMALPHFTTGLYQWGQNIGEACRDHAATEVQCAQTDDTSHLQNYLYVFLFGQILHGVGGTTLYIVGVALIDDSVPASSSPMYCGILYAFATLGPALGYIVGGQMLDIYVDYFEVDGIALTPEDPRWVGAWWIGFVVAFVLFLAVSVPLFAYGSELPTAAHVRANRVSQTHNDSLNEKKEELTSHKLRDLPKSFILLMKNPAFLFITLAGTAEGFGTSGVSTFLPKLIQNQFGATAAWASILAGIIAVPGAAGGQFVGGLICKRMNLKVQGMIRLNIIVCFVAMVLDAVVWVRCDLEDIAGVTVHYSDPVSLPNVTSSCNSMCSCTTEYYEPVCSEHNIQYFSPCHAGCQSKVGSGYANCSCVEAFGVSGNMNTSNTVKTGKCSTTCNMLYFFLPVLLVAIFFRFVEAPPSLSITLRCIHDNQRTFALGIQWFVVRLLGTVPGPIFYGAVIDSTCLVWQEKCGDEQTSCWIYDNVALSRNFFLILICFKVFAGIMFLLAYKFYKPPLEKMASATYVVNSNNTNTVDSEDVAVATVNKSFEQSLGDLEMNGFSHERTSEL</sequence>
<dbReference type="PROSITE" id="PS50850">
    <property type="entry name" value="MFS"/>
    <property type="match status" value="1"/>
</dbReference>
<evidence type="ECO:0000256" key="1">
    <source>
        <dbReference type="ARBA" id="ARBA00004651"/>
    </source>
</evidence>
<dbReference type="SUPFAM" id="SSF100895">
    <property type="entry name" value="Kazal-type serine protease inhibitors"/>
    <property type="match status" value="1"/>
</dbReference>
<gene>
    <name evidence="12" type="ORF">FSP39_010363</name>
</gene>
<keyword evidence="3" id="KW-1003">Cell membrane</keyword>
<dbReference type="NCBIfam" id="TIGR00805">
    <property type="entry name" value="oat"/>
    <property type="match status" value="1"/>
</dbReference>
<protein>
    <recommendedName>
        <fullName evidence="8">Solute carrier organic anion transporter family member</fullName>
    </recommendedName>
</protein>
<dbReference type="InterPro" id="IPR036058">
    <property type="entry name" value="Kazal_dom_sf"/>
</dbReference>
<dbReference type="Gene3D" id="1.20.1250.20">
    <property type="entry name" value="MFS general substrate transporter like domains"/>
    <property type="match status" value="1"/>
</dbReference>
<feature type="transmembrane region" description="Helical" evidence="8">
    <location>
        <begin position="61"/>
        <end position="80"/>
    </location>
</feature>
<evidence type="ECO:0000313" key="12">
    <source>
        <dbReference type="EMBL" id="KAK3087766.1"/>
    </source>
</evidence>
<keyword evidence="5 8" id="KW-1133">Transmembrane helix</keyword>
<feature type="compositionally biased region" description="Basic and acidic residues" evidence="9">
    <location>
        <begin position="1"/>
        <end position="15"/>
    </location>
</feature>
<feature type="transmembrane region" description="Helical" evidence="8">
    <location>
        <begin position="100"/>
        <end position="122"/>
    </location>
</feature>
<evidence type="ECO:0000256" key="7">
    <source>
        <dbReference type="ARBA" id="ARBA00023157"/>
    </source>
</evidence>
<name>A0AA88XLV6_PINIB</name>
<dbReference type="Pfam" id="PF07648">
    <property type="entry name" value="Kazal_2"/>
    <property type="match status" value="1"/>
</dbReference>
<dbReference type="EMBL" id="VSWD01000011">
    <property type="protein sequence ID" value="KAK3087766.1"/>
    <property type="molecule type" value="Genomic_DNA"/>
</dbReference>
<keyword evidence="8" id="KW-0813">Transport</keyword>